<feature type="domain" description="ARID" evidence="7">
    <location>
        <begin position="176"/>
        <end position="267"/>
    </location>
</feature>
<feature type="compositionally biased region" description="Basic and acidic residues" evidence="6">
    <location>
        <begin position="780"/>
        <end position="792"/>
    </location>
</feature>
<dbReference type="SMART" id="SM00298">
    <property type="entry name" value="CHROMO"/>
    <property type="match status" value="1"/>
</dbReference>
<feature type="compositionally biased region" description="Basic residues" evidence="6">
    <location>
        <begin position="278"/>
        <end position="287"/>
    </location>
</feature>
<feature type="compositionally biased region" description="Basic and acidic residues" evidence="6">
    <location>
        <begin position="664"/>
        <end position="679"/>
    </location>
</feature>
<feature type="region of interest" description="Disordered" evidence="6">
    <location>
        <begin position="521"/>
        <end position="557"/>
    </location>
</feature>
<evidence type="ECO:0000256" key="4">
    <source>
        <dbReference type="ARBA" id="ARBA00023163"/>
    </source>
</evidence>
<protein>
    <recommendedName>
        <fullName evidence="7">ARID domain-containing protein</fullName>
    </recommendedName>
</protein>
<feature type="region of interest" description="Disordered" evidence="6">
    <location>
        <begin position="277"/>
        <end position="375"/>
    </location>
</feature>
<proteinExistence type="predicted"/>
<evidence type="ECO:0000256" key="6">
    <source>
        <dbReference type="SAM" id="MobiDB-lite"/>
    </source>
</evidence>
<dbReference type="SUPFAM" id="SSF46774">
    <property type="entry name" value="ARID-like"/>
    <property type="match status" value="1"/>
</dbReference>
<sequence>MYTVLSCIPYIIIGLASGDGERWPIMNVSVREDSSDGEVEEENEPDLEAYMIDIGRVVSVEATDKKRNKDNWFPGLVVIPSAQPTVRINVKDEYLIRSFKDGRYYTVPKKEVSEFSRETGEKVESLVLAEAVQKALKFLDHNELPTHWERSSLFNSQSMESESDENFSDSSDDEPCEEKDRFVAQLYKFMDDAGTPLNKTPTIAARDIDLHRLFRVVQKLGGGNRVTNQNKWRSVTVRLHLPNNQSTFNQVKSVYKKCLASYETFYRTLGVTMLNHTRSNKKNRGRSLIRDKDRSTPINSPRPEKEDEEKVVEEKKEPPLQPSTSETVKPKRKQDVKEEKKKIVVEVSDTNSSDTLEQSEPVPSTSRNPADLKGNAWKAKLKRKKIKTASVEKIKVVVEKFEEQKKEDDEKGQLTLKKFPKMKRRGGRKRIGDDKIAADNVPDSVIMNINIGDKLKVYYGPTHESKVTYEAKVIEIDKDQSGLVYLVHYTGWNTRYDEWIQPQRVAENLSATVKAKRLKQTAAASAANKSSIGKSTPKGVEGCPLPDVPHRQRLPDLPRPPALLLPVVERRVLLLPPQDSTRRTRRISAQTDVSNHSGTESDASVSESELTRTRSGPRIEKRKEKDDDDTEKEEEPEKPMKKSRKKRSPEKFTEESEDEANPPKGRDFDLNQIRSELKGFTKAIKVPSIETVETEVISSSEDSTNPPPIEKEQEVKKDKVLEKSSSSEDIYEFKEPEPFEFESRTKLLDDKTAKKRLVPRIFEDLDKSPKKKTIKSPSSKSEKQDSPTAERKSFRRTPIKKPEIQEESDEEETLVPIMSPPKEEDPFDKLVESPSFNLVKTSLEKIADKSKVVKNILDEPLSLFRELSETGDDYSRDMELSDCESQTQIFTRSEELFSDAYSKSSPDRNTLDMEFSSGKTDECKLKDSDDDDMIRAQIQRVIAQSSSTDDDSNDALLITPSTSSYQAKKRDADPIPLSSILGISTATQVVEIPKVEEEVKEQSTEVEEKKELPHAAVEKSVFSIVKQTISPALQETDSSLLESIVSQPPVSLNAKLEETAKELSNVKTGTKIADSILQKFNSIKNKIESKSAKQEPEPETADVKPDIKQEFKFELPKEEVEAKPKPVEVGEGLLETDVPSPKSEPKKPSSPSPKFEGLPEPKKRRKILSRPYIDESDTDSNDSEQLIIARSDEDSQTDSLNKLQAESKESDNSDLFARMLTTDDSQSQDERNFNFDVKAEPRAEPKDAEQGEPKLEAAEEPENAKEEEPDSHLHSLLLCEEEIPRSPAPAAEPACSADAKPNKSVLEMPFASAPGTSNSKSMLHMEHKKAHAPVLEMPVEREGRADASAVLDNTPPTTPESTISTPSGFRHPKQKSQWAQSSKINTLAATDLESSKALPQIYLFVQSL</sequence>
<feature type="compositionally biased region" description="Acidic residues" evidence="6">
    <location>
        <begin position="161"/>
        <end position="176"/>
    </location>
</feature>
<dbReference type="GO" id="GO:0005634">
    <property type="term" value="C:nucleus"/>
    <property type="evidence" value="ECO:0007669"/>
    <property type="project" value="TreeGrafter"/>
</dbReference>
<dbReference type="GO" id="GO:0006357">
    <property type="term" value="P:regulation of transcription by RNA polymerase II"/>
    <property type="evidence" value="ECO:0007669"/>
    <property type="project" value="TreeGrafter"/>
</dbReference>
<dbReference type="Pfam" id="PF08169">
    <property type="entry name" value="RBB1NT"/>
    <property type="match status" value="1"/>
</dbReference>
<feature type="compositionally biased region" description="Basic and acidic residues" evidence="6">
    <location>
        <begin position="609"/>
        <end position="625"/>
    </location>
</feature>
<feature type="compositionally biased region" description="Basic and acidic residues" evidence="6">
    <location>
        <begin position="709"/>
        <end position="736"/>
    </location>
</feature>
<evidence type="ECO:0000256" key="2">
    <source>
        <dbReference type="ARBA" id="ARBA00023015"/>
    </source>
</evidence>
<reference evidence="8" key="1">
    <citation type="journal article" date="2023" name="Insect Mol. Biol.">
        <title>Genome sequencing provides insights into the evolution of gene families encoding plant cell wall-degrading enzymes in longhorned beetles.</title>
        <authorList>
            <person name="Shin N.R."/>
            <person name="Okamura Y."/>
            <person name="Kirsch R."/>
            <person name="Pauchet Y."/>
        </authorList>
    </citation>
    <scope>NUCLEOTIDE SEQUENCE</scope>
    <source>
        <strain evidence="8">AMC_N1</strain>
    </source>
</reference>
<dbReference type="SUPFAM" id="SSF54160">
    <property type="entry name" value="Chromo domain-like"/>
    <property type="match status" value="1"/>
</dbReference>
<dbReference type="PROSITE" id="PS51011">
    <property type="entry name" value="ARID"/>
    <property type="match status" value="1"/>
</dbReference>
<feature type="region of interest" description="Disordered" evidence="6">
    <location>
        <begin position="579"/>
        <end position="736"/>
    </location>
</feature>
<keyword evidence="9" id="KW-1185">Reference proteome</keyword>
<feature type="compositionally biased region" description="Basic and acidic residues" evidence="6">
    <location>
        <begin position="333"/>
        <end position="344"/>
    </location>
</feature>
<dbReference type="SMART" id="SM01014">
    <property type="entry name" value="ARID"/>
    <property type="match status" value="1"/>
</dbReference>
<dbReference type="InterPro" id="IPR000953">
    <property type="entry name" value="Chromo/chromo_shadow_dom"/>
</dbReference>
<dbReference type="GO" id="GO:0006325">
    <property type="term" value="P:chromatin organization"/>
    <property type="evidence" value="ECO:0007669"/>
    <property type="project" value="UniProtKB-KW"/>
</dbReference>
<dbReference type="Pfam" id="PF01388">
    <property type="entry name" value="ARID"/>
    <property type="match status" value="1"/>
</dbReference>
<dbReference type="PANTHER" id="PTHR13964:SF27">
    <property type="entry name" value="HAT-TRICK, ISOFORM D"/>
    <property type="match status" value="1"/>
</dbReference>
<feature type="compositionally biased region" description="Basic and acidic residues" evidence="6">
    <location>
        <begin position="1086"/>
        <end position="1128"/>
    </location>
</feature>
<evidence type="ECO:0000256" key="5">
    <source>
        <dbReference type="ARBA" id="ARBA00023242"/>
    </source>
</evidence>
<dbReference type="GO" id="GO:0005694">
    <property type="term" value="C:chromosome"/>
    <property type="evidence" value="ECO:0007669"/>
    <property type="project" value="UniProtKB-ARBA"/>
</dbReference>
<evidence type="ECO:0000256" key="3">
    <source>
        <dbReference type="ARBA" id="ARBA00023125"/>
    </source>
</evidence>
<evidence type="ECO:0000259" key="7">
    <source>
        <dbReference type="PROSITE" id="PS51011"/>
    </source>
</evidence>
<dbReference type="SMART" id="SM00501">
    <property type="entry name" value="BRIGHT"/>
    <property type="match status" value="1"/>
</dbReference>
<evidence type="ECO:0000313" key="9">
    <source>
        <dbReference type="Proteomes" id="UP001162162"/>
    </source>
</evidence>
<dbReference type="InterPro" id="IPR051232">
    <property type="entry name" value="ARID/SWI1_ChromRemod"/>
</dbReference>
<feature type="compositionally biased region" description="Basic and acidic residues" evidence="6">
    <location>
        <begin position="1228"/>
        <end position="1273"/>
    </location>
</feature>
<comment type="caution">
    <text evidence="8">The sequence shown here is derived from an EMBL/GenBank/DDBJ whole genome shotgun (WGS) entry which is preliminary data.</text>
</comment>
<dbReference type="Gene3D" id="2.30.30.140">
    <property type="match status" value="2"/>
</dbReference>
<gene>
    <name evidence="8" type="ORF">NQ318_014433</name>
</gene>
<dbReference type="EMBL" id="JAPWTK010000186">
    <property type="protein sequence ID" value="KAJ8946445.1"/>
    <property type="molecule type" value="Genomic_DNA"/>
</dbReference>
<dbReference type="Pfam" id="PF11717">
    <property type="entry name" value="Tudor-knot"/>
    <property type="match status" value="1"/>
</dbReference>
<dbReference type="InterPro" id="IPR025995">
    <property type="entry name" value="Tudor-knot"/>
</dbReference>
<dbReference type="Proteomes" id="UP001162162">
    <property type="component" value="Unassembled WGS sequence"/>
</dbReference>
<feature type="compositionally biased region" description="Polar residues" evidence="6">
    <location>
        <begin position="587"/>
        <end position="608"/>
    </location>
</feature>
<dbReference type="Gene3D" id="1.10.150.60">
    <property type="entry name" value="ARID DNA-binding domain"/>
    <property type="match status" value="1"/>
</dbReference>
<accession>A0AAV8Y5J8</accession>
<feature type="compositionally biased region" description="Low complexity" evidence="6">
    <location>
        <begin position="688"/>
        <end position="701"/>
    </location>
</feature>
<feature type="region of interest" description="Disordered" evidence="6">
    <location>
        <begin position="153"/>
        <end position="176"/>
    </location>
</feature>
<feature type="region of interest" description="Disordered" evidence="6">
    <location>
        <begin position="1086"/>
        <end position="1273"/>
    </location>
</feature>
<dbReference type="InterPro" id="IPR012603">
    <property type="entry name" value="ARID4A/B_PWWP"/>
</dbReference>
<keyword evidence="4" id="KW-0804">Transcription</keyword>
<keyword evidence="1" id="KW-0156">Chromatin regulator</keyword>
<feature type="region of interest" description="Disordered" evidence="6">
    <location>
        <begin position="901"/>
        <end position="927"/>
    </location>
</feature>
<evidence type="ECO:0000256" key="1">
    <source>
        <dbReference type="ARBA" id="ARBA00022853"/>
    </source>
</evidence>
<dbReference type="InterPro" id="IPR036431">
    <property type="entry name" value="ARID_dom_sf"/>
</dbReference>
<feature type="region of interest" description="Disordered" evidence="6">
    <location>
        <begin position="1308"/>
        <end position="1376"/>
    </location>
</feature>
<dbReference type="InterPro" id="IPR001606">
    <property type="entry name" value="ARID_dom"/>
</dbReference>
<dbReference type="GO" id="GO:0000976">
    <property type="term" value="F:transcription cis-regulatory region binding"/>
    <property type="evidence" value="ECO:0007669"/>
    <property type="project" value="TreeGrafter"/>
</dbReference>
<evidence type="ECO:0000313" key="8">
    <source>
        <dbReference type="EMBL" id="KAJ8946445.1"/>
    </source>
</evidence>
<keyword evidence="3" id="KW-0238">DNA-binding</keyword>
<keyword evidence="5" id="KW-0539">Nucleus</keyword>
<feature type="region of interest" description="Disordered" evidence="6">
    <location>
        <begin position="758"/>
        <end position="829"/>
    </location>
</feature>
<keyword evidence="2" id="KW-0805">Transcription regulation</keyword>
<dbReference type="PANTHER" id="PTHR13964">
    <property type="entry name" value="RBP-RELATED"/>
    <property type="match status" value="1"/>
</dbReference>
<feature type="compositionally biased region" description="Polar residues" evidence="6">
    <location>
        <begin position="348"/>
        <end position="368"/>
    </location>
</feature>
<organism evidence="8 9">
    <name type="scientific">Aromia moschata</name>
    <dbReference type="NCBI Taxonomy" id="1265417"/>
    <lineage>
        <taxon>Eukaryota</taxon>
        <taxon>Metazoa</taxon>
        <taxon>Ecdysozoa</taxon>
        <taxon>Arthropoda</taxon>
        <taxon>Hexapoda</taxon>
        <taxon>Insecta</taxon>
        <taxon>Pterygota</taxon>
        <taxon>Neoptera</taxon>
        <taxon>Endopterygota</taxon>
        <taxon>Coleoptera</taxon>
        <taxon>Polyphaga</taxon>
        <taxon>Cucujiformia</taxon>
        <taxon>Chrysomeloidea</taxon>
        <taxon>Cerambycidae</taxon>
        <taxon>Cerambycinae</taxon>
        <taxon>Callichromatini</taxon>
        <taxon>Aromia</taxon>
    </lineage>
</organism>
<name>A0AAV8Y5J8_9CUCU</name>
<dbReference type="InterPro" id="IPR016197">
    <property type="entry name" value="Chromo-like_dom_sf"/>
</dbReference>